<accession>A0A8T0FKT3</accession>
<protein>
    <submittedName>
        <fullName evidence="1">Uncharacterized protein</fullName>
    </submittedName>
</protein>
<reference evidence="1" key="1">
    <citation type="journal article" date="2020" name="bioRxiv">
        <title>Chromosome-level reference genome of the European wasp spider Argiope bruennichi: a resource for studies on range expansion and evolutionary adaptation.</title>
        <authorList>
            <person name="Sheffer M.M."/>
            <person name="Hoppe A."/>
            <person name="Krehenwinkel H."/>
            <person name="Uhl G."/>
            <person name="Kuss A.W."/>
            <person name="Jensen L."/>
            <person name="Jensen C."/>
            <person name="Gillespie R.G."/>
            <person name="Hoff K.J."/>
            <person name="Prost S."/>
        </authorList>
    </citation>
    <scope>NUCLEOTIDE SEQUENCE</scope>
</reference>
<dbReference type="EMBL" id="JABXBU010000011">
    <property type="protein sequence ID" value="KAF8791621.1"/>
    <property type="molecule type" value="Genomic_DNA"/>
</dbReference>
<proteinExistence type="predicted"/>
<evidence type="ECO:0000313" key="1">
    <source>
        <dbReference type="EMBL" id="KAF8791621.1"/>
    </source>
</evidence>
<organism evidence="1 2">
    <name type="scientific">Argiope bruennichi</name>
    <name type="common">Wasp spider</name>
    <name type="synonym">Aranea bruennichi</name>
    <dbReference type="NCBI Taxonomy" id="94029"/>
    <lineage>
        <taxon>Eukaryota</taxon>
        <taxon>Metazoa</taxon>
        <taxon>Ecdysozoa</taxon>
        <taxon>Arthropoda</taxon>
        <taxon>Chelicerata</taxon>
        <taxon>Arachnida</taxon>
        <taxon>Araneae</taxon>
        <taxon>Araneomorphae</taxon>
        <taxon>Entelegynae</taxon>
        <taxon>Araneoidea</taxon>
        <taxon>Araneidae</taxon>
        <taxon>Argiope</taxon>
    </lineage>
</organism>
<comment type="caution">
    <text evidence="1">The sequence shown here is derived from an EMBL/GenBank/DDBJ whole genome shotgun (WGS) entry which is preliminary data.</text>
</comment>
<dbReference type="AlphaFoldDB" id="A0A8T0FKT3"/>
<sequence>MFKHTKKEDLITVPEAIGEVVSEKTNIVQLKQIIENSQAAKDDLEFVKGIIISTVGERGKIEAERAREKERQFELEKLKLTLAHEESMRNVQATGINSPNGPPPESHAESIEQIIKSIRTLTMPIPTKSEKFNLFFNILERAFETKQVKTEYKAEVLLNLLGEKCRHVLLYTNESEIKDYDSFSDVNSEWSVKEVCINVLNVYSENDFDIGYLSDKNMNDLVINLISNYSRNKIRTTDLQRSIILTDDIPVTSPVRRLAPIEKQQVTKQSRNGLPRVLLKKAILIMLLQLS</sequence>
<keyword evidence="2" id="KW-1185">Reference proteome</keyword>
<name>A0A8T0FKT3_ARGBR</name>
<gene>
    <name evidence="1" type="ORF">HNY73_006462</name>
</gene>
<evidence type="ECO:0000313" key="2">
    <source>
        <dbReference type="Proteomes" id="UP000807504"/>
    </source>
</evidence>
<reference evidence="1" key="2">
    <citation type="submission" date="2020-06" db="EMBL/GenBank/DDBJ databases">
        <authorList>
            <person name="Sheffer M."/>
        </authorList>
    </citation>
    <scope>NUCLEOTIDE SEQUENCE</scope>
</reference>
<dbReference type="Proteomes" id="UP000807504">
    <property type="component" value="Unassembled WGS sequence"/>
</dbReference>